<gene>
    <name evidence="1" type="ORF">LCGC14_1842950</name>
</gene>
<organism evidence="1">
    <name type="scientific">marine sediment metagenome</name>
    <dbReference type="NCBI Taxonomy" id="412755"/>
    <lineage>
        <taxon>unclassified sequences</taxon>
        <taxon>metagenomes</taxon>
        <taxon>ecological metagenomes</taxon>
    </lineage>
</organism>
<name>A0A0F9JBX9_9ZZZZ</name>
<dbReference type="AlphaFoldDB" id="A0A0F9JBX9"/>
<proteinExistence type="predicted"/>
<accession>A0A0F9JBX9</accession>
<sequence>MNENKDILLTLRCTNKLCIKMLGKVNNRGILITESSRSGSWIKTEMEVGVVECKKCGNRVEWSAQNNFHPVAKTVPVQINKRNGGT</sequence>
<protein>
    <submittedName>
        <fullName evidence="1">Uncharacterized protein</fullName>
    </submittedName>
</protein>
<reference evidence="1" key="1">
    <citation type="journal article" date="2015" name="Nature">
        <title>Complex archaea that bridge the gap between prokaryotes and eukaryotes.</title>
        <authorList>
            <person name="Spang A."/>
            <person name="Saw J.H."/>
            <person name="Jorgensen S.L."/>
            <person name="Zaremba-Niedzwiedzka K."/>
            <person name="Martijn J."/>
            <person name="Lind A.E."/>
            <person name="van Eijk R."/>
            <person name="Schleper C."/>
            <person name="Guy L."/>
            <person name="Ettema T.J."/>
        </authorList>
    </citation>
    <scope>NUCLEOTIDE SEQUENCE</scope>
</reference>
<comment type="caution">
    <text evidence="1">The sequence shown here is derived from an EMBL/GenBank/DDBJ whole genome shotgun (WGS) entry which is preliminary data.</text>
</comment>
<dbReference type="EMBL" id="LAZR01018391">
    <property type="protein sequence ID" value="KKL96592.1"/>
    <property type="molecule type" value="Genomic_DNA"/>
</dbReference>
<evidence type="ECO:0000313" key="1">
    <source>
        <dbReference type="EMBL" id="KKL96592.1"/>
    </source>
</evidence>